<keyword evidence="5 6" id="KW-0472">Membrane</keyword>
<organism evidence="8 9">
    <name type="scientific">Helobdella robusta</name>
    <name type="common">Californian leech</name>
    <dbReference type="NCBI Taxonomy" id="6412"/>
    <lineage>
        <taxon>Eukaryota</taxon>
        <taxon>Metazoa</taxon>
        <taxon>Spiralia</taxon>
        <taxon>Lophotrochozoa</taxon>
        <taxon>Annelida</taxon>
        <taxon>Clitellata</taxon>
        <taxon>Hirudinea</taxon>
        <taxon>Rhynchobdellida</taxon>
        <taxon>Glossiphoniidae</taxon>
        <taxon>Helobdella</taxon>
    </lineage>
</organism>
<reference evidence="7 9" key="2">
    <citation type="journal article" date="2013" name="Nature">
        <title>Insights into bilaterian evolution from three spiralian genomes.</title>
        <authorList>
            <person name="Simakov O."/>
            <person name="Marletaz F."/>
            <person name="Cho S.J."/>
            <person name="Edsinger-Gonzales E."/>
            <person name="Havlak P."/>
            <person name="Hellsten U."/>
            <person name="Kuo D.H."/>
            <person name="Larsson T."/>
            <person name="Lv J."/>
            <person name="Arendt D."/>
            <person name="Savage R."/>
            <person name="Osoegawa K."/>
            <person name="de Jong P."/>
            <person name="Grimwood J."/>
            <person name="Chapman J.A."/>
            <person name="Shapiro H."/>
            <person name="Aerts A."/>
            <person name="Otillar R.P."/>
            <person name="Terry A.Y."/>
            <person name="Boore J.L."/>
            <person name="Grigoriev I.V."/>
            <person name="Lindberg D.R."/>
            <person name="Seaver E.C."/>
            <person name="Weisblat D.A."/>
            <person name="Putnam N.H."/>
            <person name="Rokhsar D.S."/>
        </authorList>
    </citation>
    <scope>NUCLEOTIDE SEQUENCE</scope>
</reference>
<dbReference type="eggNOG" id="KOG1292">
    <property type="taxonomic scope" value="Eukaryota"/>
</dbReference>
<evidence type="ECO:0000256" key="5">
    <source>
        <dbReference type="ARBA" id="ARBA00023136"/>
    </source>
</evidence>
<dbReference type="InParanoid" id="T1FL56"/>
<dbReference type="AlphaFoldDB" id="T1FL56"/>
<evidence type="ECO:0000313" key="8">
    <source>
        <dbReference type="EnsemblMetazoa" id="HelroP184414"/>
    </source>
</evidence>
<feature type="transmembrane region" description="Helical" evidence="6">
    <location>
        <begin position="128"/>
        <end position="148"/>
    </location>
</feature>
<dbReference type="InterPro" id="IPR006043">
    <property type="entry name" value="NCS2"/>
</dbReference>
<keyword evidence="9" id="KW-1185">Reference proteome</keyword>
<gene>
    <name evidence="8" type="primary">20209555</name>
    <name evidence="7" type="ORF">HELRODRAFT_184414</name>
</gene>
<evidence type="ECO:0000256" key="2">
    <source>
        <dbReference type="ARBA" id="ARBA00008821"/>
    </source>
</evidence>
<dbReference type="EMBL" id="AMQM01009956">
    <property type="status" value="NOT_ANNOTATED_CDS"/>
    <property type="molecule type" value="Genomic_DNA"/>
</dbReference>
<dbReference type="STRING" id="6412.T1FL56"/>
<dbReference type="KEGG" id="hro:HELRODRAFT_184414"/>
<dbReference type="CTD" id="20209555"/>
<dbReference type="RefSeq" id="XP_009023879.1">
    <property type="nucleotide sequence ID" value="XM_009025631.1"/>
</dbReference>
<keyword evidence="3 6" id="KW-0812">Transmembrane</keyword>
<reference evidence="8" key="3">
    <citation type="submission" date="2015-06" db="UniProtKB">
        <authorList>
            <consortium name="EnsemblMetazoa"/>
        </authorList>
    </citation>
    <scope>IDENTIFICATION</scope>
</reference>
<name>T1FL56_HELRO</name>
<sequence>MCVATLTIPILLAPSICMFDDNVGKSEITGTLFVASGIITLVQSFFGVRLPIVQAGTYALLVPTLSYLSLPQWKCPDNIVDVIVEFGNNESTSSSSLTSSSSPLTPADYIISGSDEHREIWKNRLREIQGCIMLAAIFEVLVGGSGLVGCMMKFIGPLTICPTVTLLGLSLFKSAPQMASKHWGIAIL</sequence>
<accession>T1FL56</accession>
<dbReference type="Pfam" id="PF00860">
    <property type="entry name" value="Xan_ur_permease"/>
    <property type="match status" value="1"/>
</dbReference>
<evidence type="ECO:0000256" key="1">
    <source>
        <dbReference type="ARBA" id="ARBA00004141"/>
    </source>
</evidence>
<dbReference type="PANTHER" id="PTHR11119">
    <property type="entry name" value="XANTHINE-URACIL / VITAMIN C PERMEASE FAMILY MEMBER"/>
    <property type="match status" value="1"/>
</dbReference>
<evidence type="ECO:0000313" key="9">
    <source>
        <dbReference type="Proteomes" id="UP000015101"/>
    </source>
</evidence>
<dbReference type="GeneID" id="20209555"/>
<evidence type="ECO:0000256" key="6">
    <source>
        <dbReference type="SAM" id="Phobius"/>
    </source>
</evidence>
<proteinExistence type="inferred from homology"/>
<feature type="transmembrane region" description="Helical" evidence="6">
    <location>
        <begin position="154"/>
        <end position="172"/>
    </location>
</feature>
<dbReference type="GO" id="GO:0016020">
    <property type="term" value="C:membrane"/>
    <property type="evidence" value="ECO:0007669"/>
    <property type="project" value="UniProtKB-SubCell"/>
</dbReference>
<evidence type="ECO:0000256" key="4">
    <source>
        <dbReference type="ARBA" id="ARBA00022989"/>
    </source>
</evidence>
<comment type="subcellular location">
    <subcellularLocation>
        <location evidence="1">Membrane</location>
        <topology evidence="1">Multi-pass membrane protein</topology>
    </subcellularLocation>
</comment>
<dbReference type="HOGENOM" id="CLU_106977_0_0_1"/>
<evidence type="ECO:0000313" key="7">
    <source>
        <dbReference type="EMBL" id="ESN98022.1"/>
    </source>
</evidence>
<dbReference type="GO" id="GO:0022857">
    <property type="term" value="F:transmembrane transporter activity"/>
    <property type="evidence" value="ECO:0007669"/>
    <property type="project" value="InterPro"/>
</dbReference>
<evidence type="ECO:0008006" key="10">
    <source>
        <dbReference type="Google" id="ProtNLM"/>
    </source>
</evidence>
<evidence type="ECO:0000256" key="3">
    <source>
        <dbReference type="ARBA" id="ARBA00022692"/>
    </source>
</evidence>
<dbReference type="OMA" id="HASTNWA"/>
<protein>
    <recommendedName>
        <fullName evidence="10">SLC26A/SulP transporter domain-containing protein</fullName>
    </recommendedName>
</protein>
<dbReference type="EnsemblMetazoa" id="HelroT184414">
    <property type="protein sequence ID" value="HelroP184414"/>
    <property type="gene ID" value="HelroG184414"/>
</dbReference>
<dbReference type="Proteomes" id="UP000015101">
    <property type="component" value="Unassembled WGS sequence"/>
</dbReference>
<dbReference type="OrthoDB" id="1641903at2759"/>
<dbReference type="EMBL" id="KB097237">
    <property type="protein sequence ID" value="ESN98022.1"/>
    <property type="molecule type" value="Genomic_DNA"/>
</dbReference>
<feature type="transmembrane region" description="Helical" evidence="6">
    <location>
        <begin position="29"/>
        <end position="48"/>
    </location>
</feature>
<reference evidence="9" key="1">
    <citation type="submission" date="2012-12" db="EMBL/GenBank/DDBJ databases">
        <authorList>
            <person name="Hellsten U."/>
            <person name="Grimwood J."/>
            <person name="Chapman J.A."/>
            <person name="Shapiro H."/>
            <person name="Aerts A."/>
            <person name="Otillar R.P."/>
            <person name="Terry A.Y."/>
            <person name="Boore J.L."/>
            <person name="Simakov O."/>
            <person name="Marletaz F."/>
            <person name="Cho S.-J."/>
            <person name="Edsinger-Gonzales E."/>
            <person name="Havlak P."/>
            <person name="Kuo D.-H."/>
            <person name="Larsson T."/>
            <person name="Lv J."/>
            <person name="Arendt D."/>
            <person name="Savage R."/>
            <person name="Osoegawa K."/>
            <person name="de Jong P."/>
            <person name="Lindberg D.R."/>
            <person name="Seaver E.C."/>
            <person name="Weisblat D.A."/>
            <person name="Putnam N.H."/>
            <person name="Grigoriev I.V."/>
            <person name="Rokhsar D.S."/>
        </authorList>
    </citation>
    <scope>NUCLEOTIDE SEQUENCE</scope>
</reference>
<keyword evidence="4 6" id="KW-1133">Transmembrane helix</keyword>
<comment type="similarity">
    <text evidence="2">Belongs to the nucleobase:cation symporter-2 (NCS2) (TC 2.A.40) family.</text>
</comment>